<dbReference type="InterPro" id="IPR012475">
    <property type="entry name" value="Fungal_lectin"/>
</dbReference>
<dbReference type="Gene3D" id="2.120.10.70">
    <property type="entry name" value="Fucose-specific lectin"/>
    <property type="match status" value="1"/>
</dbReference>
<sequence>METNAAQDIFFRTTIGACNSEGHLRVYMQDVLGKVREAMYEREWSNGTEKNIVAQAKICSPIAVASVRLEHIRLYYLTNDNVMEEVVYHTSKGWHEGEMNKLKFHVAPYARMNACFLQGVNNTVRVYCQMPDNTIQEFGCSEGSEWKKMENLGPAMPGSAIACTSFKTSHMRLRVYFQDPHHVLREKCWDQERGWYDGSFKVSGSHPVPPRAAVACTSYLLGHERIGISVFYAIAGSMQEVRFDGRWHEGKMEVNCIPGSEVTAISWGSEKNLEMRVYFQKGEHVSGISEWMFTGGKWKAGKAALPPA</sequence>
<dbReference type="SUPFAM" id="SSF89372">
    <property type="entry name" value="Fucose-specific lectin"/>
    <property type="match status" value="1"/>
</dbReference>
<dbReference type="Pfam" id="PF07938">
    <property type="entry name" value="Fungal_lectin"/>
    <property type="match status" value="1"/>
</dbReference>
<comment type="caution">
    <text evidence="4">The sequence shown here is derived from an EMBL/GenBank/DDBJ whole genome shotgun (WGS) entry which is preliminary data.</text>
</comment>
<organism evidence="4 5">
    <name type="scientific">Penicillium malachiteum</name>
    <dbReference type="NCBI Taxonomy" id="1324776"/>
    <lineage>
        <taxon>Eukaryota</taxon>
        <taxon>Fungi</taxon>
        <taxon>Dikarya</taxon>
        <taxon>Ascomycota</taxon>
        <taxon>Pezizomycotina</taxon>
        <taxon>Eurotiomycetes</taxon>
        <taxon>Eurotiomycetidae</taxon>
        <taxon>Eurotiales</taxon>
        <taxon>Aspergillaceae</taxon>
        <taxon>Penicillium</taxon>
    </lineage>
</organism>
<keyword evidence="5" id="KW-1185">Reference proteome</keyword>
<name>A0AAD6MV74_9EURO</name>
<evidence type="ECO:0000256" key="3">
    <source>
        <dbReference type="ARBA" id="ARBA00022734"/>
    </source>
</evidence>
<protein>
    <recommendedName>
        <fullName evidence="2">Fucose-specific lectin</fullName>
    </recommendedName>
</protein>
<reference evidence="4" key="2">
    <citation type="submission" date="2023-01" db="EMBL/GenBank/DDBJ databases">
        <authorList>
            <person name="Petersen C."/>
        </authorList>
    </citation>
    <scope>NUCLEOTIDE SEQUENCE</scope>
    <source>
        <strain evidence="4">IBT 17514</strain>
    </source>
</reference>
<dbReference type="EMBL" id="JAQJAN010000008">
    <property type="protein sequence ID" value="KAJ5724410.1"/>
    <property type="molecule type" value="Genomic_DNA"/>
</dbReference>
<evidence type="ECO:0000313" key="4">
    <source>
        <dbReference type="EMBL" id="KAJ5724410.1"/>
    </source>
</evidence>
<dbReference type="GO" id="GO:0030246">
    <property type="term" value="F:carbohydrate binding"/>
    <property type="evidence" value="ECO:0007669"/>
    <property type="project" value="UniProtKB-KW"/>
</dbReference>
<accession>A0AAD6MV74</accession>
<evidence type="ECO:0000256" key="1">
    <source>
        <dbReference type="ARBA" id="ARBA00009042"/>
    </source>
</evidence>
<comment type="similarity">
    <text evidence="1">Belongs to the fungal fucose-specific lectin family.</text>
</comment>
<proteinExistence type="inferred from homology"/>
<keyword evidence="3" id="KW-0430">Lectin</keyword>
<dbReference type="AlphaFoldDB" id="A0AAD6MV74"/>
<evidence type="ECO:0000256" key="2">
    <source>
        <dbReference type="ARBA" id="ARBA00015560"/>
    </source>
</evidence>
<gene>
    <name evidence="4" type="ORF">N7493_006138</name>
</gene>
<reference evidence="4" key="1">
    <citation type="journal article" date="2023" name="IMA Fungus">
        <title>Comparative genomic study of the Penicillium genus elucidates a diverse pangenome and 15 lateral gene transfer events.</title>
        <authorList>
            <person name="Petersen C."/>
            <person name="Sorensen T."/>
            <person name="Nielsen M.R."/>
            <person name="Sondergaard T.E."/>
            <person name="Sorensen J.L."/>
            <person name="Fitzpatrick D.A."/>
            <person name="Frisvad J.C."/>
            <person name="Nielsen K.L."/>
        </authorList>
    </citation>
    <scope>NUCLEOTIDE SEQUENCE</scope>
    <source>
        <strain evidence="4">IBT 17514</strain>
    </source>
</reference>
<dbReference type="Proteomes" id="UP001215712">
    <property type="component" value="Unassembled WGS sequence"/>
</dbReference>
<evidence type="ECO:0000313" key="5">
    <source>
        <dbReference type="Proteomes" id="UP001215712"/>
    </source>
</evidence>